<feature type="compositionally biased region" description="Low complexity" evidence="1">
    <location>
        <begin position="39"/>
        <end position="52"/>
    </location>
</feature>
<feature type="compositionally biased region" description="Basic residues" evidence="1">
    <location>
        <begin position="1"/>
        <end position="16"/>
    </location>
</feature>
<comment type="caution">
    <text evidence="2">The sequence shown here is derived from an EMBL/GenBank/DDBJ whole genome shotgun (WGS) entry which is preliminary data.</text>
</comment>
<proteinExistence type="predicted"/>
<organism evidence="2 3">
    <name type="scientific">Aurantimonas manganoxydans (strain ATCC BAA-1229 / DSM 21871 / SI85-9A1)</name>
    <dbReference type="NCBI Taxonomy" id="287752"/>
    <lineage>
        <taxon>Bacteria</taxon>
        <taxon>Pseudomonadati</taxon>
        <taxon>Pseudomonadota</taxon>
        <taxon>Alphaproteobacteria</taxon>
        <taxon>Hyphomicrobiales</taxon>
        <taxon>Aurantimonadaceae</taxon>
        <taxon>Aurantimonas</taxon>
    </lineage>
</organism>
<evidence type="ECO:0000313" key="3">
    <source>
        <dbReference type="Proteomes" id="UP000000321"/>
    </source>
</evidence>
<reference evidence="2 3" key="1">
    <citation type="journal article" date="2008" name="Appl. Environ. Microbiol.">
        <title>Genomic insights into Mn(II) oxidation by the marine alphaproteobacterium Aurantimonas sp. strain SI85-9A1.</title>
        <authorList>
            <person name="Dick G.J."/>
            <person name="Podell S."/>
            <person name="Johnson H.A."/>
            <person name="Rivera-Espinoza Y."/>
            <person name="Bernier-Latmani R."/>
            <person name="McCarthy J.K."/>
            <person name="Torpey J.W."/>
            <person name="Clement B.G."/>
            <person name="Gaasterland T."/>
            <person name="Tebo B.M."/>
        </authorList>
    </citation>
    <scope>NUCLEOTIDE SEQUENCE [LARGE SCALE GENOMIC DNA]</scope>
    <source>
        <strain evidence="2 3">SI85-9A1</strain>
    </source>
</reference>
<feature type="region of interest" description="Disordered" evidence="1">
    <location>
        <begin position="143"/>
        <end position="172"/>
    </location>
</feature>
<gene>
    <name evidence="2" type="ORF">SI859A1_01979</name>
</gene>
<dbReference type="EMBL" id="AAPJ01000001">
    <property type="protein sequence ID" value="EAS51168.1"/>
    <property type="molecule type" value="Genomic_DNA"/>
</dbReference>
<evidence type="ECO:0000256" key="1">
    <source>
        <dbReference type="SAM" id="MobiDB-lite"/>
    </source>
</evidence>
<dbReference type="HOGENOM" id="CLU_1553531_0_0_5"/>
<dbReference type="AlphaFoldDB" id="Q1YN63"/>
<sequence>MRTRSRTGARCARRRATAAASWRPCGPASRDRPRWTWCAGPRRAAPSSRSGSPPIPTRPARSPMATTSWSPGCRSPPRPCHRRQRRHPGRSRPTNGISRRNRDRVSEPNAQRRRAVAIGVATRTGDAERAMRRRCLAAAIGARRFGTDCSERKSGASDGARTRDLRRDRPAL</sequence>
<feature type="compositionally biased region" description="Basic and acidic residues" evidence="1">
    <location>
        <begin position="145"/>
        <end position="172"/>
    </location>
</feature>
<feature type="region of interest" description="Disordered" evidence="1">
    <location>
        <begin position="1"/>
        <end position="116"/>
    </location>
</feature>
<name>Q1YN63_AURMS</name>
<dbReference type="BioCyc" id="AURANTIMONAS:SI859A1_01979-MONOMER"/>
<dbReference type="Proteomes" id="UP000000321">
    <property type="component" value="Unassembled WGS sequence"/>
</dbReference>
<feature type="compositionally biased region" description="Basic residues" evidence="1">
    <location>
        <begin position="79"/>
        <end position="90"/>
    </location>
</feature>
<keyword evidence="3" id="KW-1185">Reference proteome</keyword>
<protein>
    <submittedName>
        <fullName evidence="2">Uncharacterized protein</fullName>
    </submittedName>
</protein>
<accession>Q1YN63</accession>
<evidence type="ECO:0000313" key="2">
    <source>
        <dbReference type="EMBL" id="EAS51168.1"/>
    </source>
</evidence>